<evidence type="ECO:0000313" key="1">
    <source>
        <dbReference type="EMBL" id="MCI36541.1"/>
    </source>
</evidence>
<dbReference type="AlphaFoldDB" id="A0A392RIY6"/>
<reference evidence="1 2" key="1">
    <citation type="journal article" date="2018" name="Front. Plant Sci.">
        <title>Red Clover (Trifolium pratense) and Zigzag Clover (T. medium) - A Picture of Genomic Similarities and Differences.</title>
        <authorList>
            <person name="Dluhosova J."/>
            <person name="Istvanek J."/>
            <person name="Nedelnik J."/>
            <person name="Repkova J."/>
        </authorList>
    </citation>
    <scope>NUCLEOTIDE SEQUENCE [LARGE SCALE GENOMIC DNA]</scope>
    <source>
        <strain evidence="2">cv. 10/8</strain>
        <tissue evidence="1">Leaf</tissue>
    </source>
</reference>
<name>A0A392RIY6_9FABA</name>
<proteinExistence type="predicted"/>
<evidence type="ECO:0000313" key="2">
    <source>
        <dbReference type="Proteomes" id="UP000265520"/>
    </source>
</evidence>
<feature type="non-terminal residue" evidence="1">
    <location>
        <position position="1"/>
    </location>
</feature>
<sequence length="29" mass="3237">VGSAVVANEVLMTVVRDRERRDAVARFYG</sequence>
<keyword evidence="2" id="KW-1185">Reference proteome</keyword>
<accession>A0A392RIY6</accession>
<dbReference type="Proteomes" id="UP000265520">
    <property type="component" value="Unassembled WGS sequence"/>
</dbReference>
<protein>
    <submittedName>
        <fullName evidence="1">Uncharacterized protein</fullName>
    </submittedName>
</protein>
<comment type="caution">
    <text evidence="1">The sequence shown here is derived from an EMBL/GenBank/DDBJ whole genome shotgun (WGS) entry which is preliminary data.</text>
</comment>
<organism evidence="1 2">
    <name type="scientific">Trifolium medium</name>
    <dbReference type="NCBI Taxonomy" id="97028"/>
    <lineage>
        <taxon>Eukaryota</taxon>
        <taxon>Viridiplantae</taxon>
        <taxon>Streptophyta</taxon>
        <taxon>Embryophyta</taxon>
        <taxon>Tracheophyta</taxon>
        <taxon>Spermatophyta</taxon>
        <taxon>Magnoliopsida</taxon>
        <taxon>eudicotyledons</taxon>
        <taxon>Gunneridae</taxon>
        <taxon>Pentapetalae</taxon>
        <taxon>rosids</taxon>
        <taxon>fabids</taxon>
        <taxon>Fabales</taxon>
        <taxon>Fabaceae</taxon>
        <taxon>Papilionoideae</taxon>
        <taxon>50 kb inversion clade</taxon>
        <taxon>NPAAA clade</taxon>
        <taxon>Hologalegina</taxon>
        <taxon>IRL clade</taxon>
        <taxon>Trifolieae</taxon>
        <taxon>Trifolium</taxon>
    </lineage>
</organism>
<dbReference type="EMBL" id="LXQA010234742">
    <property type="protein sequence ID" value="MCI36541.1"/>
    <property type="molecule type" value="Genomic_DNA"/>
</dbReference>